<dbReference type="Proteomes" id="UP000265515">
    <property type="component" value="Unassembled WGS sequence"/>
</dbReference>
<organism evidence="4 5">
    <name type="scientific">Chara braunii</name>
    <name type="common">Braun's stonewort</name>
    <dbReference type="NCBI Taxonomy" id="69332"/>
    <lineage>
        <taxon>Eukaryota</taxon>
        <taxon>Viridiplantae</taxon>
        <taxon>Streptophyta</taxon>
        <taxon>Charophyceae</taxon>
        <taxon>Charales</taxon>
        <taxon>Characeae</taxon>
        <taxon>Chara</taxon>
    </lineage>
</organism>
<evidence type="ECO:0000256" key="1">
    <source>
        <dbReference type="SAM" id="Coils"/>
    </source>
</evidence>
<dbReference type="AlphaFoldDB" id="A0A388LQC4"/>
<proteinExistence type="predicted"/>
<comment type="caution">
    <text evidence="4">The sequence shown here is derived from an EMBL/GenBank/DDBJ whole genome shotgun (WGS) entry which is preliminary data.</text>
</comment>
<feature type="region of interest" description="Disordered" evidence="2">
    <location>
        <begin position="457"/>
        <end position="486"/>
    </location>
</feature>
<keyword evidence="1" id="KW-0175">Coiled coil</keyword>
<dbReference type="EMBL" id="BFEA01000477">
    <property type="protein sequence ID" value="GBG84471.1"/>
    <property type="molecule type" value="Genomic_DNA"/>
</dbReference>
<feature type="compositionally biased region" description="Low complexity" evidence="2">
    <location>
        <begin position="307"/>
        <end position="321"/>
    </location>
</feature>
<accession>A0A388LQC4</accession>
<evidence type="ECO:0000313" key="4">
    <source>
        <dbReference type="EMBL" id="GBG84471.1"/>
    </source>
</evidence>
<evidence type="ECO:0000259" key="3">
    <source>
        <dbReference type="Pfam" id="PF17921"/>
    </source>
</evidence>
<feature type="coiled-coil region" evidence="1">
    <location>
        <begin position="217"/>
        <end position="274"/>
    </location>
</feature>
<evidence type="ECO:0000313" key="5">
    <source>
        <dbReference type="Proteomes" id="UP000265515"/>
    </source>
</evidence>
<reference evidence="4 5" key="1">
    <citation type="journal article" date="2018" name="Cell">
        <title>The Chara Genome: Secondary Complexity and Implications for Plant Terrestrialization.</title>
        <authorList>
            <person name="Nishiyama T."/>
            <person name="Sakayama H."/>
            <person name="Vries J.D."/>
            <person name="Buschmann H."/>
            <person name="Saint-Marcoux D."/>
            <person name="Ullrich K.K."/>
            <person name="Haas F.B."/>
            <person name="Vanderstraeten L."/>
            <person name="Becker D."/>
            <person name="Lang D."/>
            <person name="Vosolsobe S."/>
            <person name="Rombauts S."/>
            <person name="Wilhelmsson P.K.I."/>
            <person name="Janitza P."/>
            <person name="Kern R."/>
            <person name="Heyl A."/>
            <person name="Rumpler F."/>
            <person name="Villalobos L.I.A.C."/>
            <person name="Clay J.M."/>
            <person name="Skokan R."/>
            <person name="Toyoda A."/>
            <person name="Suzuki Y."/>
            <person name="Kagoshima H."/>
            <person name="Schijlen E."/>
            <person name="Tajeshwar N."/>
            <person name="Catarino B."/>
            <person name="Hetherington A.J."/>
            <person name="Saltykova A."/>
            <person name="Bonnot C."/>
            <person name="Breuninger H."/>
            <person name="Symeonidi A."/>
            <person name="Radhakrishnan G.V."/>
            <person name="Van Nieuwerburgh F."/>
            <person name="Deforce D."/>
            <person name="Chang C."/>
            <person name="Karol K.G."/>
            <person name="Hedrich R."/>
            <person name="Ulvskov P."/>
            <person name="Glockner G."/>
            <person name="Delwiche C.F."/>
            <person name="Petrasek J."/>
            <person name="Van de Peer Y."/>
            <person name="Friml J."/>
            <person name="Beilby M."/>
            <person name="Dolan L."/>
            <person name="Kohara Y."/>
            <person name="Sugano S."/>
            <person name="Fujiyama A."/>
            <person name="Delaux P.-M."/>
            <person name="Quint M."/>
            <person name="TheiBen G."/>
            <person name="Hagemann M."/>
            <person name="Harholt J."/>
            <person name="Dunand C."/>
            <person name="Zachgo S."/>
            <person name="Langdale J."/>
            <person name="Maumus F."/>
            <person name="Straeten D.V.D."/>
            <person name="Gould S.B."/>
            <person name="Rensing S.A."/>
        </authorList>
    </citation>
    <scope>NUCLEOTIDE SEQUENCE [LARGE SCALE GENOMIC DNA]</scope>
    <source>
        <strain evidence="4 5">S276</strain>
    </source>
</reference>
<gene>
    <name evidence="4" type="ORF">CBR_g38755</name>
</gene>
<feature type="domain" description="Integrase zinc-binding" evidence="3">
    <location>
        <begin position="86"/>
        <end position="138"/>
    </location>
</feature>
<name>A0A388LQC4_CHABU</name>
<dbReference type="Gramene" id="GBG84471">
    <property type="protein sequence ID" value="GBG84471"/>
    <property type="gene ID" value="CBR_g38755"/>
</dbReference>
<dbReference type="InterPro" id="IPR041588">
    <property type="entry name" value="Integrase_H2C2"/>
</dbReference>
<protein>
    <recommendedName>
        <fullName evidence="3">Integrase zinc-binding domain-containing protein</fullName>
    </recommendedName>
</protein>
<keyword evidence="5" id="KW-1185">Reference proteome</keyword>
<sequence>MPYPGCPDHDQEQIQLASISVTTIHHSVIDEFRTYYRHCPDYRDIHAVLRSGKTVPKYSIGDNGFVYWHSSHGTREPRICVPSTGQLRVRAVAEFHDQVAVGHMGFHKTLAHVSRLYVWPKRKDFAKDYVAECPSCQEERLCAVDVKRKVGQCPCGSRRTGTTSVATWRGRSVSPRQNYGAQLPRSLSADSKTTSKLEELGGSVATLKEFVDQERIRRGEKERKRLAREEAKKKELEALQREAEERLAEEAHCLRKLEKQRRCEEEQLAMTTAVEMQLAVRLSKIQEEIKNEVRKVVEKGKAKEEQPSSSGSASEPSEVEVITVGTENLATTEKRKRGEDTLVGNSPPVTMPAKKQNQRASIRQLRFSERLQRTRTRVIWKNTRSPTGKASSAMKPPTRNVAMERLMYLDQARRESAIADCELLRDYCRLEGVTYTTKVQVIFDLADARERVRFGLGTHSRTDSQDLEAAEEEKSSHESSDNDSGQ</sequence>
<feature type="region of interest" description="Disordered" evidence="2">
    <location>
        <begin position="298"/>
        <end position="361"/>
    </location>
</feature>
<dbReference type="Gene3D" id="1.10.340.70">
    <property type="match status" value="1"/>
</dbReference>
<evidence type="ECO:0000256" key="2">
    <source>
        <dbReference type="SAM" id="MobiDB-lite"/>
    </source>
</evidence>
<dbReference type="Pfam" id="PF17921">
    <property type="entry name" value="Integrase_H2C2"/>
    <property type="match status" value="1"/>
</dbReference>